<dbReference type="Proteomes" id="UP000677228">
    <property type="component" value="Unassembled WGS sequence"/>
</dbReference>
<evidence type="ECO:0008006" key="6">
    <source>
        <dbReference type="Google" id="ProtNLM"/>
    </source>
</evidence>
<dbReference type="Proteomes" id="UP000681722">
    <property type="component" value="Unassembled WGS sequence"/>
</dbReference>
<accession>A0A815YWB8</accession>
<comment type="caution">
    <text evidence="2">The sequence shown here is derived from an EMBL/GenBank/DDBJ whole genome shotgun (WGS) entry which is preliminary data.</text>
</comment>
<dbReference type="CDD" id="cd00096">
    <property type="entry name" value="Ig"/>
    <property type="match status" value="1"/>
</dbReference>
<evidence type="ECO:0000313" key="5">
    <source>
        <dbReference type="Proteomes" id="UP000663829"/>
    </source>
</evidence>
<name>A0A815YWB8_9BILA</name>
<evidence type="ECO:0000313" key="2">
    <source>
        <dbReference type="EMBL" id="CAF1576297.1"/>
    </source>
</evidence>
<dbReference type="EMBL" id="CAJOBC010096605">
    <property type="protein sequence ID" value="CAF4441392.1"/>
    <property type="molecule type" value="Genomic_DNA"/>
</dbReference>
<evidence type="ECO:0000313" key="1">
    <source>
        <dbReference type="EMBL" id="CAF1474461.1"/>
    </source>
</evidence>
<dbReference type="EMBL" id="CAJNOK010031630">
    <property type="protein sequence ID" value="CAF1474461.1"/>
    <property type="molecule type" value="Genomic_DNA"/>
</dbReference>
<reference evidence="2" key="1">
    <citation type="submission" date="2021-02" db="EMBL/GenBank/DDBJ databases">
        <authorList>
            <person name="Nowell W R."/>
        </authorList>
    </citation>
    <scope>NUCLEOTIDE SEQUENCE</scope>
</reference>
<evidence type="ECO:0000313" key="4">
    <source>
        <dbReference type="EMBL" id="CAF4441392.1"/>
    </source>
</evidence>
<dbReference type="OrthoDB" id="6413693at2759"/>
<evidence type="ECO:0000313" key="3">
    <source>
        <dbReference type="EMBL" id="CAF4265734.1"/>
    </source>
</evidence>
<sequence length="168" mass="19205">DVSKVGRKKLHVLFNPRFVTCNDKQHIDLKKSEETSVKPQIDCTYSGNPRPQIEWQKANHEKLIDQYNKDSINIVEETLPSGVYKSIVKFNRQKLDDIQNGMADGDKSYFQKLVADGFVVKLNSNLTKVITVVITEEEKIQLGDAASQAQHSWMTFLVLLIVVFHLFV</sequence>
<keyword evidence="5" id="KW-1185">Reference proteome</keyword>
<feature type="non-terminal residue" evidence="2">
    <location>
        <position position="1"/>
    </location>
</feature>
<organism evidence="2 5">
    <name type="scientific">Didymodactylos carnosus</name>
    <dbReference type="NCBI Taxonomy" id="1234261"/>
    <lineage>
        <taxon>Eukaryota</taxon>
        <taxon>Metazoa</taxon>
        <taxon>Spiralia</taxon>
        <taxon>Gnathifera</taxon>
        <taxon>Rotifera</taxon>
        <taxon>Eurotatoria</taxon>
        <taxon>Bdelloidea</taxon>
        <taxon>Philodinida</taxon>
        <taxon>Philodinidae</taxon>
        <taxon>Didymodactylos</taxon>
    </lineage>
</organism>
<protein>
    <recommendedName>
        <fullName evidence="6">Ig-like domain-containing protein</fullName>
    </recommendedName>
</protein>
<dbReference type="AlphaFoldDB" id="A0A815YWB8"/>
<dbReference type="Proteomes" id="UP000663829">
    <property type="component" value="Unassembled WGS sequence"/>
</dbReference>
<dbReference type="EMBL" id="CAJNOQ010030719">
    <property type="protein sequence ID" value="CAF1576297.1"/>
    <property type="molecule type" value="Genomic_DNA"/>
</dbReference>
<dbReference type="Proteomes" id="UP000682733">
    <property type="component" value="Unassembled WGS sequence"/>
</dbReference>
<dbReference type="InterPro" id="IPR013783">
    <property type="entry name" value="Ig-like_fold"/>
</dbReference>
<gene>
    <name evidence="2" type="ORF">GPM918_LOCUS40751</name>
    <name evidence="1" type="ORF">OVA965_LOCUS35791</name>
    <name evidence="4" type="ORF">SRO942_LOCUS41726</name>
    <name evidence="3" type="ORF">TMI583_LOCUS36768</name>
</gene>
<dbReference type="EMBL" id="CAJOBA010053528">
    <property type="protein sequence ID" value="CAF4265734.1"/>
    <property type="molecule type" value="Genomic_DNA"/>
</dbReference>
<proteinExistence type="predicted"/>
<dbReference type="Gene3D" id="2.60.40.10">
    <property type="entry name" value="Immunoglobulins"/>
    <property type="match status" value="1"/>
</dbReference>